<accession>A0A0D2NWG7</accession>
<dbReference type="EMBL" id="KN817563">
    <property type="protein sequence ID" value="KJA20836.1"/>
    <property type="molecule type" value="Genomic_DNA"/>
</dbReference>
<sequence>MSEALPEPTASSSAVSAPALPPLPAAPERTGGAPPPRLGAAPTGLGGPSLQRVAKVYASTAEAIAHFKPTPRQVISGIAPHVFDERKRRRGQHRVAAKPYWYAPGGQKRSSPLRGATLISWDEHSIYLEQPDIAPEDTADDRNAAPTNSGAGGKEKGCIQATAAPQHAALQKRATKHSKSGWRYFRVDIHLLK</sequence>
<evidence type="ECO:0000313" key="3">
    <source>
        <dbReference type="Proteomes" id="UP000054270"/>
    </source>
</evidence>
<protein>
    <submittedName>
        <fullName evidence="2">Uncharacterized protein</fullName>
    </submittedName>
</protein>
<dbReference type="AlphaFoldDB" id="A0A0D2NWG7"/>
<feature type="compositionally biased region" description="Low complexity" evidence="1">
    <location>
        <begin position="8"/>
        <end position="18"/>
    </location>
</feature>
<keyword evidence="3" id="KW-1185">Reference proteome</keyword>
<feature type="region of interest" description="Disordered" evidence="1">
    <location>
        <begin position="1"/>
        <end position="48"/>
    </location>
</feature>
<feature type="compositionally biased region" description="Low complexity" evidence="1">
    <location>
        <begin position="26"/>
        <end position="43"/>
    </location>
</feature>
<organism evidence="2 3">
    <name type="scientific">Hypholoma sublateritium (strain FD-334 SS-4)</name>
    <dbReference type="NCBI Taxonomy" id="945553"/>
    <lineage>
        <taxon>Eukaryota</taxon>
        <taxon>Fungi</taxon>
        <taxon>Dikarya</taxon>
        <taxon>Basidiomycota</taxon>
        <taxon>Agaricomycotina</taxon>
        <taxon>Agaricomycetes</taxon>
        <taxon>Agaricomycetidae</taxon>
        <taxon>Agaricales</taxon>
        <taxon>Agaricineae</taxon>
        <taxon>Strophariaceae</taxon>
        <taxon>Hypholoma</taxon>
    </lineage>
</organism>
<dbReference type="OrthoDB" id="3066663at2759"/>
<evidence type="ECO:0000313" key="2">
    <source>
        <dbReference type="EMBL" id="KJA20836.1"/>
    </source>
</evidence>
<dbReference type="Proteomes" id="UP000054270">
    <property type="component" value="Unassembled WGS sequence"/>
</dbReference>
<gene>
    <name evidence="2" type="ORF">HYPSUDRAFT_68161</name>
</gene>
<feature type="region of interest" description="Disordered" evidence="1">
    <location>
        <begin position="134"/>
        <end position="158"/>
    </location>
</feature>
<proteinExistence type="predicted"/>
<evidence type="ECO:0000256" key="1">
    <source>
        <dbReference type="SAM" id="MobiDB-lite"/>
    </source>
</evidence>
<name>A0A0D2NWG7_HYPSF</name>
<reference evidence="3" key="1">
    <citation type="submission" date="2014-04" db="EMBL/GenBank/DDBJ databases">
        <title>Evolutionary Origins and Diversification of the Mycorrhizal Mutualists.</title>
        <authorList>
            <consortium name="DOE Joint Genome Institute"/>
            <consortium name="Mycorrhizal Genomics Consortium"/>
            <person name="Kohler A."/>
            <person name="Kuo A."/>
            <person name="Nagy L.G."/>
            <person name="Floudas D."/>
            <person name="Copeland A."/>
            <person name="Barry K.W."/>
            <person name="Cichocki N."/>
            <person name="Veneault-Fourrey C."/>
            <person name="LaButti K."/>
            <person name="Lindquist E.A."/>
            <person name="Lipzen A."/>
            <person name="Lundell T."/>
            <person name="Morin E."/>
            <person name="Murat C."/>
            <person name="Riley R."/>
            <person name="Ohm R."/>
            <person name="Sun H."/>
            <person name="Tunlid A."/>
            <person name="Henrissat B."/>
            <person name="Grigoriev I.V."/>
            <person name="Hibbett D.S."/>
            <person name="Martin F."/>
        </authorList>
    </citation>
    <scope>NUCLEOTIDE SEQUENCE [LARGE SCALE GENOMIC DNA]</scope>
    <source>
        <strain evidence="3">FD-334 SS-4</strain>
    </source>
</reference>